<gene>
    <name evidence="1" type="ORF">CRP01_36820</name>
</gene>
<accession>A0A2D0MZB3</accession>
<reference evidence="1 2" key="1">
    <citation type="submission" date="2017-10" db="EMBL/GenBank/DDBJ databases">
        <title>The draft genome sequence of Lewinella nigricans NBRC 102662.</title>
        <authorList>
            <person name="Wang K."/>
        </authorList>
    </citation>
    <scope>NUCLEOTIDE SEQUENCE [LARGE SCALE GENOMIC DNA]</scope>
    <source>
        <strain evidence="1 2">NBRC 102662</strain>
    </source>
</reference>
<proteinExistence type="predicted"/>
<keyword evidence="2" id="KW-1185">Reference proteome</keyword>
<evidence type="ECO:0000313" key="1">
    <source>
        <dbReference type="EMBL" id="PHN01468.1"/>
    </source>
</evidence>
<evidence type="ECO:0000313" key="2">
    <source>
        <dbReference type="Proteomes" id="UP000223913"/>
    </source>
</evidence>
<evidence type="ECO:0008006" key="3">
    <source>
        <dbReference type="Google" id="ProtNLM"/>
    </source>
</evidence>
<dbReference type="EMBL" id="PDUD01000054">
    <property type="protein sequence ID" value="PHN01468.1"/>
    <property type="molecule type" value="Genomic_DNA"/>
</dbReference>
<dbReference type="Proteomes" id="UP000223913">
    <property type="component" value="Unassembled WGS sequence"/>
</dbReference>
<name>A0A2D0MZB3_FLAN2</name>
<organism evidence="1 2">
    <name type="scientific">Flavilitoribacter nigricans (strain ATCC 23147 / DSM 23189 / NBRC 102662 / NCIMB 1420 / SS-2)</name>
    <name type="common">Lewinella nigricans</name>
    <dbReference type="NCBI Taxonomy" id="1122177"/>
    <lineage>
        <taxon>Bacteria</taxon>
        <taxon>Pseudomonadati</taxon>
        <taxon>Bacteroidota</taxon>
        <taxon>Saprospiria</taxon>
        <taxon>Saprospirales</taxon>
        <taxon>Lewinellaceae</taxon>
        <taxon>Flavilitoribacter</taxon>
    </lineage>
</organism>
<dbReference type="AlphaFoldDB" id="A0A2D0MZB3"/>
<protein>
    <recommendedName>
        <fullName evidence="3">ParB/Sulfiredoxin domain-containing protein</fullName>
    </recommendedName>
</protein>
<comment type="caution">
    <text evidence="1">The sequence shown here is derived from an EMBL/GenBank/DDBJ whole genome shotgun (WGS) entry which is preliminary data.</text>
</comment>
<dbReference type="RefSeq" id="WP_099155101.1">
    <property type="nucleotide sequence ID" value="NZ_PDUD01000054.1"/>
</dbReference>
<sequence>MKRKLTNRIDKVFQTLGLRTLYENKYGIKALNPVMKSVLLEAYQDRPYEMIDPGKLSLGVDGLKDRHTLLHVPLSDSPHFFLMTQFESQRAVDKSADYYKRSITGTLDLRRARIPDVSFKTYKERKAAILNDQYAPIFIVKNTPFHLIVDGKHRAALCLQLGKPVSAIFINDFFRDSHFYWLMQKMVNSTNTTAFEKHLTFFRTIFPT</sequence>